<dbReference type="GO" id="GO:0016530">
    <property type="term" value="F:metallochaperone activity"/>
    <property type="evidence" value="ECO:0007669"/>
    <property type="project" value="TreeGrafter"/>
</dbReference>
<dbReference type="AlphaFoldDB" id="A0A2K8QMK2"/>
<keyword evidence="2" id="KW-1185">Reference proteome</keyword>
<name>A0A2K8QMK2_9GAMM</name>
<dbReference type="GeneID" id="66565159"/>
<evidence type="ECO:0000313" key="2">
    <source>
        <dbReference type="Proteomes" id="UP000231901"/>
    </source>
</evidence>
<dbReference type="RefSeq" id="WP_038919292.1">
    <property type="nucleotide sequence ID" value="NZ_BMJF01000002.1"/>
</dbReference>
<dbReference type="Pfam" id="PF02613">
    <property type="entry name" value="Nitrate_red_del"/>
    <property type="match status" value="1"/>
</dbReference>
<evidence type="ECO:0000313" key="1">
    <source>
        <dbReference type="EMBL" id="ATZ94731.1"/>
    </source>
</evidence>
<dbReference type="PANTHER" id="PTHR43680">
    <property type="entry name" value="NITRATE REDUCTASE MOLYBDENUM COFACTOR ASSEMBLY CHAPERONE"/>
    <property type="match status" value="1"/>
</dbReference>
<dbReference type="GO" id="GO:0051131">
    <property type="term" value="P:chaperone-mediated protein complex assembly"/>
    <property type="evidence" value="ECO:0007669"/>
    <property type="project" value="InterPro"/>
</dbReference>
<dbReference type="KEGG" id="dfn:CVE23_12540"/>
<dbReference type="GO" id="GO:0051082">
    <property type="term" value="F:unfolded protein binding"/>
    <property type="evidence" value="ECO:0007669"/>
    <property type="project" value="InterPro"/>
</dbReference>
<accession>A0A2K8QMK2</accession>
<proteinExistence type="predicted"/>
<reference evidence="2" key="1">
    <citation type="journal article" date="2018" name="Genome Announc.">
        <title>Complete genome sequence of a Dickeya fangzhongdai type strain causing bleeding canker of pear tree trunks.</title>
        <authorList>
            <person name="Zhao Y."/>
            <person name="Tian Y."/>
            <person name="Li X."/>
            <person name="Hu B."/>
        </authorList>
    </citation>
    <scope>NUCLEOTIDE SEQUENCE [LARGE SCALE GENOMIC DNA]</scope>
    <source>
        <strain evidence="2">DSM 101947</strain>
    </source>
</reference>
<dbReference type="InterPro" id="IPR003765">
    <property type="entry name" value="NO3_reductase_chaperone_NarJ"/>
</dbReference>
<organism evidence="1 2">
    <name type="scientific">Dickeya fangzhongdai</name>
    <dbReference type="NCBI Taxonomy" id="1778540"/>
    <lineage>
        <taxon>Bacteria</taxon>
        <taxon>Pseudomonadati</taxon>
        <taxon>Pseudomonadota</taxon>
        <taxon>Gammaproteobacteria</taxon>
        <taxon>Enterobacterales</taxon>
        <taxon>Pectobacteriaceae</taxon>
        <taxon>Dickeya</taxon>
    </lineage>
</organism>
<sequence>MISLRVIARLLEYPDAELWQQRQAMLEALEQADELPLRQSAQLLQFIADFYQGDLLDRQARYSELFDRGRALSLLLFEHVHGESRDRGQAMVDLLAQYREVGLELDCRELPDFLPLYLEYLTLRDPQTVRDGLRDIAPILTLLAERLRQRDSEYALLPDLLLALAAIEPSRESVAAKVAEEARDDTPQALDAVWEEEQVRFLADAGCAPAQQTGHQRRFVDAVAPHYLNLDASRAKGDC</sequence>
<dbReference type="NCBIfam" id="TIGR00684">
    <property type="entry name" value="narJ"/>
    <property type="match status" value="1"/>
</dbReference>
<dbReference type="InterPro" id="IPR020945">
    <property type="entry name" value="DMSO/NO3_reduct_chaperone"/>
</dbReference>
<dbReference type="PANTHER" id="PTHR43680:SF2">
    <property type="entry name" value="NITRATE REDUCTASE MOLYBDENUM COFACTOR ASSEMBLY CHAPERONE NARJ"/>
    <property type="match status" value="1"/>
</dbReference>
<dbReference type="Proteomes" id="UP000231901">
    <property type="component" value="Chromosome"/>
</dbReference>
<protein>
    <submittedName>
        <fullName evidence="1">Nitrate reductase molybdenum cofactor assembly chaperone</fullName>
    </submittedName>
</protein>
<dbReference type="GO" id="GO:0042128">
    <property type="term" value="P:nitrate assimilation"/>
    <property type="evidence" value="ECO:0007669"/>
    <property type="project" value="TreeGrafter"/>
</dbReference>
<dbReference type="EMBL" id="CP025003">
    <property type="protein sequence ID" value="ATZ94731.1"/>
    <property type="molecule type" value="Genomic_DNA"/>
</dbReference>
<dbReference type="InterPro" id="IPR036411">
    <property type="entry name" value="TorD-like_sf"/>
</dbReference>
<dbReference type="SUPFAM" id="SSF89155">
    <property type="entry name" value="TorD-like"/>
    <property type="match status" value="1"/>
</dbReference>
<gene>
    <name evidence="1" type="primary">narJ</name>
    <name evidence="1" type="ORF">CVE23_12540</name>
</gene>